<dbReference type="Pfam" id="PF01435">
    <property type="entry name" value="Peptidase_M48"/>
    <property type="match status" value="1"/>
</dbReference>
<dbReference type="PANTHER" id="PTHR22726">
    <property type="entry name" value="METALLOENDOPEPTIDASE OMA1"/>
    <property type="match status" value="1"/>
</dbReference>
<dbReference type="Proteomes" id="UP000754644">
    <property type="component" value="Unassembled WGS sequence"/>
</dbReference>
<feature type="active site" evidence="8">
    <location>
        <position position="151"/>
    </location>
</feature>
<dbReference type="Gene3D" id="1.25.40.10">
    <property type="entry name" value="Tetratricopeptide repeat domain"/>
    <property type="match status" value="1"/>
</dbReference>
<keyword evidence="4 8" id="KW-0574">Periplasm</keyword>
<dbReference type="InterPro" id="IPR011990">
    <property type="entry name" value="TPR-like_helical_dom_sf"/>
</dbReference>
<reference evidence="10" key="1">
    <citation type="submission" date="2020-05" db="EMBL/GenBank/DDBJ databases">
        <title>Sulfur intermediates as new biogeochemical hubs in an aquatic model microbial ecosystem.</title>
        <authorList>
            <person name="Vigneron A."/>
        </authorList>
    </citation>
    <scope>NUCLEOTIDE SEQUENCE</scope>
    <source>
        <strain evidence="10">Bin.250</strain>
    </source>
</reference>
<comment type="subcellular location">
    <subcellularLocation>
        <location evidence="8">Periplasm</location>
    </subcellularLocation>
</comment>
<evidence type="ECO:0000256" key="2">
    <source>
        <dbReference type="ARBA" id="ARBA00022723"/>
    </source>
</evidence>
<organism evidence="10 11">
    <name type="scientific">SAR86 cluster bacterium</name>
    <dbReference type="NCBI Taxonomy" id="2030880"/>
    <lineage>
        <taxon>Bacteria</taxon>
        <taxon>Pseudomonadati</taxon>
        <taxon>Pseudomonadota</taxon>
        <taxon>Gammaproteobacteria</taxon>
        <taxon>SAR86 cluster</taxon>
    </lineage>
</organism>
<dbReference type="GO" id="GO:0042597">
    <property type="term" value="C:periplasmic space"/>
    <property type="evidence" value="ECO:0007669"/>
    <property type="project" value="UniProtKB-SubCell"/>
</dbReference>
<dbReference type="AlphaFoldDB" id="A0A972W1C6"/>
<feature type="binding site" evidence="8">
    <location>
        <position position="216"/>
    </location>
    <ligand>
        <name>Zn(2+)</name>
        <dbReference type="ChEBI" id="CHEBI:29105"/>
        <note>catalytic</note>
    </ligand>
</feature>
<evidence type="ECO:0000313" key="11">
    <source>
        <dbReference type="Proteomes" id="UP000754644"/>
    </source>
</evidence>
<keyword evidence="2 8" id="KW-0479">Metal-binding</keyword>
<dbReference type="InterPro" id="IPR001915">
    <property type="entry name" value="Peptidase_M48"/>
</dbReference>
<evidence type="ECO:0000256" key="7">
    <source>
        <dbReference type="ARBA" id="ARBA00023049"/>
    </source>
</evidence>
<accession>A0A972W1C6</accession>
<keyword evidence="5 8" id="KW-0378">Hydrolase</keyword>
<keyword evidence="3 8" id="KW-0732">Signal</keyword>
<dbReference type="GO" id="GO:0016020">
    <property type="term" value="C:membrane"/>
    <property type="evidence" value="ECO:0007669"/>
    <property type="project" value="InterPro"/>
</dbReference>
<evidence type="ECO:0000256" key="8">
    <source>
        <dbReference type="HAMAP-Rule" id="MF_00997"/>
    </source>
</evidence>
<dbReference type="InterPro" id="IPR051156">
    <property type="entry name" value="Mito/Outer_Membr_Metalloprot"/>
</dbReference>
<feature type="active site" description="Proton donor" evidence="8">
    <location>
        <position position="220"/>
    </location>
</feature>
<comment type="cofactor">
    <cofactor evidence="8">
        <name>Zn(2+)</name>
        <dbReference type="ChEBI" id="CHEBI:29105"/>
    </cofactor>
    <text evidence="8">Binds 1 zinc ion per subunit.</text>
</comment>
<keyword evidence="6 8" id="KW-0862">Zinc</keyword>
<comment type="function">
    <text evidence="8">Functions as both a chaperone and a metalloprotease. Maintains the integrity of the outer membrane by promoting either the assembly or the elimination of outer membrane proteins, depending on their folding state.</text>
</comment>
<evidence type="ECO:0000256" key="1">
    <source>
        <dbReference type="ARBA" id="ARBA00022670"/>
    </source>
</evidence>
<feature type="binding site" evidence="8">
    <location>
        <position position="150"/>
    </location>
    <ligand>
        <name>Zn(2+)</name>
        <dbReference type="ChEBI" id="CHEBI:29105"/>
        <note>catalytic</note>
    </ligand>
</feature>
<evidence type="ECO:0000259" key="9">
    <source>
        <dbReference type="Pfam" id="PF01435"/>
    </source>
</evidence>
<dbReference type="PANTHER" id="PTHR22726:SF1">
    <property type="entry name" value="METALLOENDOPEPTIDASE OMA1, MITOCHONDRIAL"/>
    <property type="match status" value="1"/>
</dbReference>
<dbReference type="Gene3D" id="3.30.2010.10">
    <property type="entry name" value="Metalloproteases ('zincins'), catalytic domain"/>
    <property type="match status" value="1"/>
</dbReference>
<proteinExistence type="inferred from homology"/>
<sequence length="501" mass="55827">MIALYPARISKLILAWLRLYFSPPAALWLALALAGIPIAQATQNQNLPQFGDTTSAIMSLTEEHELGQEFLRSLRAQAPQVKDPLMQSYLEHLIYRLASNSRLEDRRLELIIIDDTALNAFAAPGGIIGVNLGLFLVGESENEISSILAHELAHLSQRHFARGLEAGRSANIKNLAGLLAGVVLLTTTGGSAGMAAISAGQGLAVNERLRYSRSREAEADRVGIDTLVDAEMDPRAMAYMFERLERANRFNTTRVPEFLLTHPVTKDRIADSYNQTRGYPAKVWPQNLDFQLMKVRTMAKGDKTNTELIKRFEASAKSPDPVIKAAYQYGLVLVYVDAGRFDDAQSLLDPLMAQYEGKIAFTLAAASLNIKAQRYTQAQNILQQALRINIGNYPLSMRYAEVLMHTQQADKAVAELSKLTKERPNDINVWYLLAEAYGLANDVIGVHEARAEYFVMVGNLDQAVKQLSYAIPLARDNFSLTARLRQRIKTIHELRREQRSS</sequence>
<dbReference type="EMBL" id="JABMOJ010000529">
    <property type="protein sequence ID" value="NQV66502.1"/>
    <property type="molecule type" value="Genomic_DNA"/>
</dbReference>
<keyword evidence="7 8" id="KW-0482">Metalloprotease</keyword>
<feature type="domain" description="Peptidase M48" evidence="9">
    <location>
        <begin position="85"/>
        <end position="270"/>
    </location>
</feature>
<evidence type="ECO:0000256" key="5">
    <source>
        <dbReference type="ARBA" id="ARBA00022801"/>
    </source>
</evidence>
<comment type="similarity">
    <text evidence="8">Belongs to the peptidase M48 family. BepA subfamily.</text>
</comment>
<protein>
    <recommendedName>
        <fullName evidence="8">Putative beta-barrel assembly-enhancing protease</fullName>
        <ecNumber evidence="8">3.4.-.-</ecNumber>
    </recommendedName>
</protein>
<evidence type="ECO:0000256" key="3">
    <source>
        <dbReference type="ARBA" id="ARBA00022729"/>
    </source>
</evidence>
<dbReference type="HAMAP" id="MF_00997">
    <property type="entry name" value="Protease_BepA"/>
    <property type="match status" value="1"/>
</dbReference>
<dbReference type="CDD" id="cd07324">
    <property type="entry name" value="M48C_Oma1-like"/>
    <property type="match status" value="1"/>
</dbReference>
<gene>
    <name evidence="10" type="ORF">HQ497_14160</name>
</gene>
<dbReference type="SUPFAM" id="SSF48452">
    <property type="entry name" value="TPR-like"/>
    <property type="match status" value="1"/>
</dbReference>
<dbReference type="GO" id="GO:0004222">
    <property type="term" value="F:metalloendopeptidase activity"/>
    <property type="evidence" value="ECO:0007669"/>
    <property type="project" value="InterPro"/>
</dbReference>
<keyword evidence="1 8" id="KW-0645">Protease</keyword>
<dbReference type="GO" id="GO:0051603">
    <property type="term" value="P:proteolysis involved in protein catabolic process"/>
    <property type="evidence" value="ECO:0007669"/>
    <property type="project" value="TreeGrafter"/>
</dbReference>
<evidence type="ECO:0000256" key="4">
    <source>
        <dbReference type="ARBA" id="ARBA00022764"/>
    </source>
</evidence>
<comment type="caution">
    <text evidence="10">The sequence shown here is derived from an EMBL/GenBank/DDBJ whole genome shotgun (WGS) entry which is preliminary data.</text>
</comment>
<dbReference type="EC" id="3.4.-.-" evidence="8"/>
<dbReference type="InterPro" id="IPR030873">
    <property type="entry name" value="Protease_BepA"/>
</dbReference>
<feature type="binding site" evidence="8">
    <location>
        <position position="154"/>
    </location>
    <ligand>
        <name>Zn(2+)</name>
        <dbReference type="ChEBI" id="CHEBI:29105"/>
        <note>catalytic</note>
    </ligand>
</feature>
<dbReference type="GO" id="GO:0008270">
    <property type="term" value="F:zinc ion binding"/>
    <property type="evidence" value="ECO:0007669"/>
    <property type="project" value="UniProtKB-UniRule"/>
</dbReference>
<evidence type="ECO:0000313" key="10">
    <source>
        <dbReference type="EMBL" id="NQV66502.1"/>
    </source>
</evidence>
<dbReference type="Pfam" id="PF14559">
    <property type="entry name" value="TPR_19"/>
    <property type="match status" value="1"/>
</dbReference>
<name>A0A972W1C6_9GAMM</name>
<evidence type="ECO:0000256" key="6">
    <source>
        <dbReference type="ARBA" id="ARBA00022833"/>
    </source>
</evidence>